<evidence type="ECO:0000259" key="4">
    <source>
        <dbReference type="Pfam" id="PF13296"/>
    </source>
</evidence>
<evidence type="ECO:0000259" key="2">
    <source>
        <dbReference type="Pfam" id="PF04717"/>
    </source>
</evidence>
<dbReference type="NCBIfam" id="TIGR01646">
    <property type="entry name" value="vgr_GE"/>
    <property type="match status" value="1"/>
</dbReference>
<comment type="similarity">
    <text evidence="1">Belongs to the VgrG protein family.</text>
</comment>
<evidence type="ECO:0000256" key="1">
    <source>
        <dbReference type="ARBA" id="ARBA00005558"/>
    </source>
</evidence>
<dbReference type="Gene3D" id="2.40.50.230">
    <property type="entry name" value="Gp5 N-terminal domain"/>
    <property type="match status" value="1"/>
</dbReference>
<keyword evidence="6" id="KW-1185">Reference proteome</keyword>
<dbReference type="EMBL" id="PQGA01000002">
    <property type="protein sequence ID" value="POR54629.1"/>
    <property type="molecule type" value="Genomic_DNA"/>
</dbReference>
<evidence type="ECO:0000313" key="6">
    <source>
        <dbReference type="Proteomes" id="UP000237381"/>
    </source>
</evidence>
<protein>
    <submittedName>
        <fullName evidence="5">Type VI secretion system secreted protein VgrG</fullName>
    </submittedName>
</protein>
<accession>A0A2S4MJ45</accession>
<dbReference type="NCBIfam" id="TIGR03361">
    <property type="entry name" value="VI_Rhs_Vgr"/>
    <property type="match status" value="1"/>
</dbReference>
<dbReference type="Pfam" id="PF05954">
    <property type="entry name" value="Phage_GPD"/>
    <property type="match status" value="1"/>
</dbReference>
<dbReference type="InterPro" id="IPR006533">
    <property type="entry name" value="T6SS_Vgr_RhsGE"/>
</dbReference>
<organism evidence="5 6">
    <name type="scientific">Paraburkholderia eburnea</name>
    <dbReference type="NCBI Taxonomy" id="1189126"/>
    <lineage>
        <taxon>Bacteria</taxon>
        <taxon>Pseudomonadati</taxon>
        <taxon>Pseudomonadota</taxon>
        <taxon>Betaproteobacteria</taxon>
        <taxon>Burkholderiales</taxon>
        <taxon>Burkholderiaceae</taxon>
        <taxon>Paraburkholderia</taxon>
    </lineage>
</organism>
<proteinExistence type="inferred from homology"/>
<dbReference type="Proteomes" id="UP000237381">
    <property type="component" value="Unassembled WGS sequence"/>
</dbReference>
<feature type="domain" description="Gp5/Type VI secretion system Vgr protein OB-fold" evidence="2">
    <location>
        <begin position="431"/>
        <end position="492"/>
    </location>
</feature>
<dbReference type="InterPro" id="IPR018769">
    <property type="entry name" value="VgrG2_DUF2345"/>
</dbReference>
<feature type="domain" description="DUF2345" evidence="3">
    <location>
        <begin position="657"/>
        <end position="801"/>
    </location>
</feature>
<comment type="caution">
    <text evidence="5">The sequence shown here is derived from an EMBL/GenBank/DDBJ whole genome shotgun (WGS) entry which is preliminary data.</text>
</comment>
<dbReference type="Gene3D" id="4.10.220.110">
    <property type="match status" value="1"/>
</dbReference>
<evidence type="ECO:0000259" key="3">
    <source>
        <dbReference type="Pfam" id="PF10106"/>
    </source>
</evidence>
<dbReference type="InterPro" id="IPR037026">
    <property type="entry name" value="Vgr_OB-fold_dom_sf"/>
</dbReference>
<gene>
    <name evidence="5" type="ORF">B0G62_102237</name>
</gene>
<dbReference type="Gene3D" id="3.55.50.10">
    <property type="entry name" value="Baseplate protein-like domains"/>
    <property type="match status" value="1"/>
</dbReference>
<dbReference type="Gene3D" id="2.30.110.50">
    <property type="match status" value="1"/>
</dbReference>
<dbReference type="Pfam" id="PF04717">
    <property type="entry name" value="Phage_base_V"/>
    <property type="match status" value="1"/>
</dbReference>
<reference evidence="5 6" key="1">
    <citation type="submission" date="2018-01" db="EMBL/GenBank/DDBJ databases">
        <title>Genomic Encyclopedia of Type Strains, Phase III (KMG-III): the genomes of soil and plant-associated and newly described type strains.</title>
        <authorList>
            <person name="Whitman W."/>
        </authorList>
    </citation>
    <scope>NUCLEOTIDE SEQUENCE [LARGE SCALE GENOMIC DNA]</scope>
    <source>
        <strain evidence="5 6">JCM 18070</strain>
    </source>
</reference>
<dbReference type="AlphaFoldDB" id="A0A2S4MJ45"/>
<dbReference type="Pfam" id="PF13296">
    <property type="entry name" value="T6SS_Vgr"/>
    <property type="match status" value="1"/>
</dbReference>
<sequence length="876" mass="97285">MKRSTRPAVFSTLTMQGHALPDGLVLRRVQGHEGAGQLFEYRVEAIMPHAEFALELSMNPGLDLDQIRDTLATVTINLENIDLSAPAFRGTGVREISGLITEVSVLGVGKNAIVYEFVLRPWIWPATLRRNSRVWNDSVLDCLSEILRPYGGQIAWRIENKTRPGANPRRDLIRQAWETDWQFFMRLCEEFGYVVWFEHRDATHVLVIADNASAYLKHDAPFEVLPFRPDGGHIDSEHVTEFVYSRAVTVGTVTVHDHSYMSPRQNPGSLPYRAKYSAARDASSFHHETYAPADFAQPQTRSGMPEAGEAWQDDALHLARVKLEAMRCMGLRARGSGPLRGLQSGKTFRLADYPHHAANRAWLVTQLEIDIRELPATSGTLPQYTSECTFEAVPVDEPYRMPQVTPRPRIDGYEYAVIVSPDQREIWIDEHNRVLIQYPWDREEQYDGRKSIWVRLATQWQGEQMGFVAHARRGDAVLVAYINGDPDRPVIAAFVPDRDHSPPWALPENQALSGMRSRSLEHRAQSNHVALDDTPGRLQAQIASDHGKSSISLGYNTRIDGNAGRQEARGEGIEARTDLWGVLRAGKGWLLTSFARESAAGKVKDMGETHSRLTEARGFHEEIARTARQHGAQDATDNQEGVANAIKEANAGLRGNGHGDFPEIENPDIVISSAANVHASAEGSTHIASREHIALTTGGNIALAVTKSLFVSVRQSISMFASKAITVLTPGPVRIVSRGDQIDLIAQKIINILSTQDEIRLTAKRIVLNGAGTELTLGEDGIFGLTGGKFLVHADSHATDKAQTVAPEIYNDSVQYDEQFTFHDANGLALANTYYTVRMPSGELRHGITDSQGRTERYETSSAQPIKFYMGHKREA</sequence>
<name>A0A2S4MJ45_9BURK</name>
<dbReference type="RefSeq" id="WP_167401187.1">
    <property type="nucleotide sequence ID" value="NZ_PQGA01000002.1"/>
</dbReference>
<feature type="domain" description="Putative type VI secretion system Rhs element associated Vgr" evidence="4">
    <location>
        <begin position="524"/>
        <end position="627"/>
    </location>
</feature>
<dbReference type="InterPro" id="IPR006531">
    <property type="entry name" value="Gp5/Vgr_OB"/>
</dbReference>
<dbReference type="SUPFAM" id="SSF69279">
    <property type="entry name" value="Phage tail proteins"/>
    <property type="match status" value="2"/>
</dbReference>
<dbReference type="InterPro" id="IPR028244">
    <property type="entry name" value="T6SS_Rhs_Vgr_dom"/>
</dbReference>
<dbReference type="InterPro" id="IPR017847">
    <property type="entry name" value="T6SS_RhsGE_Vgr_subset"/>
</dbReference>
<dbReference type="SUPFAM" id="SSF69349">
    <property type="entry name" value="Phage fibre proteins"/>
    <property type="match status" value="1"/>
</dbReference>
<dbReference type="Pfam" id="PF10106">
    <property type="entry name" value="DUF2345"/>
    <property type="match status" value="1"/>
</dbReference>
<dbReference type="SUPFAM" id="SSF69255">
    <property type="entry name" value="gp5 N-terminal domain-like"/>
    <property type="match status" value="1"/>
</dbReference>
<evidence type="ECO:0000313" key="5">
    <source>
        <dbReference type="EMBL" id="POR54629.1"/>
    </source>
</evidence>